<dbReference type="InterPro" id="IPR031745">
    <property type="entry name" value="Vps53_C"/>
</dbReference>
<keyword evidence="3" id="KW-1185">Reference proteome</keyword>
<dbReference type="InterPro" id="IPR039766">
    <property type="entry name" value="Vps53"/>
</dbReference>
<dbReference type="EMBL" id="KZ991298">
    <property type="protein sequence ID" value="RKP23113.1"/>
    <property type="molecule type" value="Genomic_DNA"/>
</dbReference>
<dbReference type="Proteomes" id="UP000278143">
    <property type="component" value="Unassembled WGS sequence"/>
</dbReference>
<dbReference type="OrthoDB" id="10261632at2759"/>
<dbReference type="GO" id="GO:0005829">
    <property type="term" value="C:cytosol"/>
    <property type="evidence" value="ECO:0007669"/>
    <property type="project" value="GOC"/>
</dbReference>
<dbReference type="Pfam" id="PF16854">
    <property type="entry name" value="VPS53_C"/>
    <property type="match status" value="1"/>
</dbReference>
<dbReference type="GO" id="GO:0042147">
    <property type="term" value="P:retrograde transport, endosome to Golgi"/>
    <property type="evidence" value="ECO:0007669"/>
    <property type="project" value="InterPro"/>
</dbReference>
<dbReference type="PANTHER" id="PTHR12820:SF0">
    <property type="entry name" value="VACUOLAR PROTEIN SORTING-ASSOCIATED PROTEIN 53 HOMOLOG"/>
    <property type="match status" value="1"/>
</dbReference>
<evidence type="ECO:0000313" key="2">
    <source>
        <dbReference type="EMBL" id="RKP23113.1"/>
    </source>
</evidence>
<proteinExistence type="predicted"/>
<name>A0A4P9YT20_9FUNG</name>
<dbReference type="AlphaFoldDB" id="A0A4P9YT20"/>
<sequence>MNQRYYRSFCDQFAETFIQLLDMWTGRIKRLSSMGAKQLLADIAYLRRVLLDLPSLDDTSTPPKGPSMTYTKLVQEGLDRIEACFRLVDLEANHALVEAYAQQVPTPSMVGFQRVLELKVGSAIAEDIAGEGSSHLLFMPIRV</sequence>
<dbReference type="PANTHER" id="PTHR12820">
    <property type="entry name" value="VACUOLAR SORTING PROTEIN 53"/>
    <property type="match status" value="1"/>
</dbReference>
<organism evidence="2 3">
    <name type="scientific">Syncephalis pseudoplumigaleata</name>
    <dbReference type="NCBI Taxonomy" id="1712513"/>
    <lineage>
        <taxon>Eukaryota</taxon>
        <taxon>Fungi</taxon>
        <taxon>Fungi incertae sedis</taxon>
        <taxon>Zoopagomycota</taxon>
        <taxon>Zoopagomycotina</taxon>
        <taxon>Zoopagomycetes</taxon>
        <taxon>Zoopagales</taxon>
        <taxon>Piptocephalidaceae</taxon>
        <taxon>Syncephalis</taxon>
    </lineage>
</organism>
<dbReference type="GO" id="GO:0000938">
    <property type="term" value="C:GARP complex"/>
    <property type="evidence" value="ECO:0007669"/>
    <property type="project" value="InterPro"/>
</dbReference>
<evidence type="ECO:0000259" key="1">
    <source>
        <dbReference type="Pfam" id="PF16854"/>
    </source>
</evidence>
<gene>
    <name evidence="2" type="ORF">SYNPS1DRAFT_31189</name>
</gene>
<feature type="domain" description="Vps53 C-terminal" evidence="1">
    <location>
        <begin position="37"/>
        <end position="119"/>
    </location>
</feature>
<evidence type="ECO:0000313" key="3">
    <source>
        <dbReference type="Proteomes" id="UP000278143"/>
    </source>
</evidence>
<reference evidence="3" key="1">
    <citation type="journal article" date="2018" name="Nat. Microbiol.">
        <title>Leveraging single-cell genomics to expand the fungal tree of life.</title>
        <authorList>
            <person name="Ahrendt S.R."/>
            <person name="Quandt C.A."/>
            <person name="Ciobanu D."/>
            <person name="Clum A."/>
            <person name="Salamov A."/>
            <person name="Andreopoulos B."/>
            <person name="Cheng J.F."/>
            <person name="Woyke T."/>
            <person name="Pelin A."/>
            <person name="Henrissat B."/>
            <person name="Reynolds N.K."/>
            <person name="Benny G.L."/>
            <person name="Smith M.E."/>
            <person name="James T.Y."/>
            <person name="Grigoriev I.V."/>
        </authorList>
    </citation>
    <scope>NUCLEOTIDE SEQUENCE [LARGE SCALE GENOMIC DNA]</scope>
    <source>
        <strain evidence="3">Benny S71-1</strain>
    </source>
</reference>
<protein>
    <recommendedName>
        <fullName evidence="1">Vps53 C-terminal domain-containing protein</fullName>
    </recommendedName>
</protein>
<accession>A0A4P9YT20</accession>